<feature type="non-terminal residue" evidence="4">
    <location>
        <position position="1"/>
    </location>
</feature>
<dbReference type="SUPFAM" id="SSF52047">
    <property type="entry name" value="RNI-like"/>
    <property type="match status" value="3"/>
</dbReference>
<dbReference type="EMBL" id="CATNWA010018509">
    <property type="protein sequence ID" value="CAI9607840.1"/>
    <property type="molecule type" value="Genomic_DNA"/>
</dbReference>
<dbReference type="Proteomes" id="UP001162483">
    <property type="component" value="Unassembled WGS sequence"/>
</dbReference>
<dbReference type="Pfam" id="PF13516">
    <property type="entry name" value="LRR_6"/>
    <property type="match status" value="7"/>
</dbReference>
<dbReference type="InterPro" id="IPR027038">
    <property type="entry name" value="RanGap"/>
</dbReference>
<dbReference type="InterPro" id="IPR001611">
    <property type="entry name" value="Leu-rich_rpt"/>
</dbReference>
<evidence type="ECO:0000256" key="3">
    <source>
        <dbReference type="ARBA" id="ARBA00022737"/>
    </source>
</evidence>
<reference evidence="4" key="1">
    <citation type="submission" date="2023-05" db="EMBL/GenBank/DDBJ databases">
        <authorList>
            <person name="Stuckert A."/>
        </authorList>
    </citation>
    <scope>NUCLEOTIDE SEQUENCE</scope>
</reference>
<keyword evidence="3" id="KW-0677">Repeat</keyword>
<evidence type="ECO:0000313" key="4">
    <source>
        <dbReference type="EMBL" id="CAI9607840.1"/>
    </source>
</evidence>
<dbReference type="SMART" id="SM00367">
    <property type="entry name" value="LRR_CC"/>
    <property type="match status" value="5"/>
</dbReference>
<comment type="caution">
    <text evidence="4">The sequence shown here is derived from an EMBL/GenBank/DDBJ whole genome shotgun (WGS) entry which is preliminary data.</text>
</comment>
<keyword evidence="5" id="KW-1185">Reference proteome</keyword>
<protein>
    <submittedName>
        <fullName evidence="4">Uncharacterized protein</fullName>
    </submittedName>
</protein>
<organism evidence="4 5">
    <name type="scientific">Staurois parvus</name>
    <dbReference type="NCBI Taxonomy" id="386267"/>
    <lineage>
        <taxon>Eukaryota</taxon>
        <taxon>Metazoa</taxon>
        <taxon>Chordata</taxon>
        <taxon>Craniata</taxon>
        <taxon>Vertebrata</taxon>
        <taxon>Euteleostomi</taxon>
        <taxon>Amphibia</taxon>
        <taxon>Batrachia</taxon>
        <taxon>Anura</taxon>
        <taxon>Neobatrachia</taxon>
        <taxon>Ranoidea</taxon>
        <taxon>Ranidae</taxon>
        <taxon>Staurois</taxon>
    </lineage>
</organism>
<proteinExistence type="predicted"/>
<evidence type="ECO:0000313" key="5">
    <source>
        <dbReference type="Proteomes" id="UP001162483"/>
    </source>
</evidence>
<evidence type="ECO:0000256" key="2">
    <source>
        <dbReference type="ARBA" id="ARBA00022614"/>
    </source>
</evidence>
<sequence>YRLSINQLTDSSCPHLASGIRNNPTLRTLNLSGNNLEGLHFKDLMAALTTSRIEELQLYNNHLTDSSCPHLASGIRNNPTLRTLDLSRNNLEGPHFRDLMAALTTSRIEELRLSYTHLTDSSCPHLASGITNNQTLRTLDLSMNNLEGPHFRDLMAALTTSRIEELQLASTHLTDSSCPHLASGISNYPTLRTLDLSMNNLEGPHFRDLMAALTTSRIEGLQLDTTHLTDSSCPHLASGIRNNPTLRTLDLSWNNLEGPHFRDLMAALTTSRIEELQLVGNHLTDSSCPHLGSGIRNNPTLRTLNLSGNNLEGPHFRDLMAALTTSRIEELQLYDNHLTDSSCPQLASGIRNNPTLRTLVLSGNNLEGPHFGDLMGSDNKPDRGITIVLQSPDRHFLPPPGIWNKK</sequence>
<accession>A0ABN9GEL8</accession>
<dbReference type="PANTHER" id="PTHR24113">
    <property type="entry name" value="RAN GTPASE-ACTIVATING PROTEIN 1"/>
    <property type="match status" value="1"/>
</dbReference>
<evidence type="ECO:0000256" key="1">
    <source>
        <dbReference type="ARBA" id="ARBA00022468"/>
    </source>
</evidence>
<dbReference type="Gene3D" id="3.80.10.10">
    <property type="entry name" value="Ribonuclease Inhibitor"/>
    <property type="match status" value="1"/>
</dbReference>
<name>A0ABN9GEL8_9NEOB</name>
<dbReference type="InterPro" id="IPR006553">
    <property type="entry name" value="Leu-rich_rpt_Cys-con_subtyp"/>
</dbReference>
<keyword evidence="1" id="KW-0343">GTPase activation</keyword>
<keyword evidence="2" id="KW-0433">Leucine-rich repeat</keyword>
<dbReference type="InterPro" id="IPR032675">
    <property type="entry name" value="LRR_dom_sf"/>
</dbReference>
<gene>
    <name evidence="4" type="ORF">SPARVUS_LOCUS14008272</name>
</gene>
<dbReference type="PANTHER" id="PTHR24113:SF12">
    <property type="entry name" value="RAN GTPASE-ACTIVATING PROTEIN 1"/>
    <property type="match status" value="1"/>
</dbReference>
<dbReference type="SMART" id="SM00368">
    <property type="entry name" value="LRR_RI"/>
    <property type="match status" value="9"/>
</dbReference>